<dbReference type="EMBL" id="FZMO01000547">
    <property type="protein sequence ID" value="SNQ51775.1"/>
    <property type="molecule type" value="Genomic_DNA"/>
</dbReference>
<dbReference type="FunFam" id="3.40.50.2000:FF:000072">
    <property type="entry name" value="Glycosyl transferase"/>
    <property type="match status" value="1"/>
</dbReference>
<accession>A0A2I2L1J2</accession>
<dbReference type="AlphaFoldDB" id="A0A2I2L1J2"/>
<dbReference type="Proteomes" id="UP000234331">
    <property type="component" value="Unassembled WGS sequence"/>
</dbReference>
<dbReference type="InterPro" id="IPR002213">
    <property type="entry name" value="UDP_glucos_trans"/>
</dbReference>
<evidence type="ECO:0000313" key="3">
    <source>
        <dbReference type="Proteomes" id="UP000234331"/>
    </source>
</evidence>
<sequence>MGCLMARFLFATMPAVGHTSPAIPVARELVARGHGVRWYGGAAFADQIARTGAAFHPITESQHDHSVHGLDARYPHRRELSGLRKLQFDMTYGFAAPVAGQVRDLTALLDKEPADVIIGDTGFIGGTIVQELGGPALAGFGISVLGFPSRDLAPFGFGLSPARGPLGRVRNRVLDKATRRILFRGMTAEVNVARRAFGLPPTSAAVYDFALETRLYLQFSTPGFEYPVTDRPSQVRFVGPPRQETDRHWQRPDWWDDLSGDRRVVLVTQGTVATDPSQLLRPAIDALGPEDDLLVVAVTGGADPSELGAVPANTRVARFIPFDLLLPHTDVFVTNGGYGGVQLALSHGVPVVGAGKTEDKGEVNARVAYSGVGIDLRSQTPGPDRVRAAVRQVLGDIGYTLAAGRLRAEIDAAGREQRAADLLEELARQQSTGGARVAQGD</sequence>
<evidence type="ECO:0000313" key="2">
    <source>
        <dbReference type="EMBL" id="SNQ51775.1"/>
    </source>
</evidence>
<proteinExistence type="predicted"/>
<keyword evidence="3" id="KW-1185">Reference proteome</keyword>
<dbReference type="CDD" id="cd03784">
    <property type="entry name" value="GT1_Gtf-like"/>
    <property type="match status" value="1"/>
</dbReference>
<dbReference type="SUPFAM" id="SSF53756">
    <property type="entry name" value="UDP-Glycosyltransferase/glycogen phosphorylase"/>
    <property type="match status" value="1"/>
</dbReference>
<dbReference type="GO" id="GO:0008194">
    <property type="term" value="F:UDP-glycosyltransferase activity"/>
    <property type="evidence" value="ECO:0007669"/>
    <property type="project" value="InterPro"/>
</dbReference>
<gene>
    <name evidence="2" type="primary">rebG</name>
    <name evidence="2" type="ORF">FRACA_80075</name>
</gene>
<dbReference type="PANTHER" id="PTHR21015">
    <property type="entry name" value="UDP-N-ACETYLGLUCOSAMINE--N-ACETYLMURAMYL-(PENTAPEPTIDE) PYROPHOSPHORYL-UNDECAPRENOL N-ACETYLGLUCOSAMINE TRANSFERASE 1"/>
    <property type="match status" value="1"/>
</dbReference>
<dbReference type="Gene3D" id="3.40.50.2000">
    <property type="entry name" value="Glycogen Phosphorylase B"/>
    <property type="match status" value="2"/>
</dbReference>
<dbReference type="InterPro" id="IPR010610">
    <property type="entry name" value="EryCIII-like_C"/>
</dbReference>
<reference evidence="2 3" key="1">
    <citation type="submission" date="2017-06" db="EMBL/GenBank/DDBJ databases">
        <authorList>
            <person name="Kim H.J."/>
            <person name="Triplett B.A."/>
        </authorList>
    </citation>
    <scope>NUCLEOTIDE SEQUENCE [LARGE SCALE GENOMIC DNA]</scope>
    <source>
        <strain evidence="2">FRACA_ARgP5</strain>
    </source>
</reference>
<keyword evidence="2" id="KW-0456">Lyase</keyword>
<dbReference type="GO" id="GO:0016829">
    <property type="term" value="F:lyase activity"/>
    <property type="evidence" value="ECO:0007669"/>
    <property type="project" value="UniProtKB-KW"/>
</dbReference>
<dbReference type="GO" id="GO:0016758">
    <property type="term" value="F:hexosyltransferase activity"/>
    <property type="evidence" value="ECO:0007669"/>
    <property type="project" value="UniProtKB-ARBA"/>
</dbReference>
<protein>
    <submittedName>
        <fullName evidence="2">4'-demethylrebeccamycin synthase</fullName>
        <ecNumber evidence="2">4.3.3.5</ecNumber>
    </submittedName>
</protein>
<evidence type="ECO:0000259" key="1">
    <source>
        <dbReference type="Pfam" id="PF06722"/>
    </source>
</evidence>
<dbReference type="PANTHER" id="PTHR21015:SF22">
    <property type="entry name" value="GLYCOSYLTRANSFERASE"/>
    <property type="match status" value="1"/>
</dbReference>
<organism evidence="2 3">
    <name type="scientific">Frankia canadensis</name>
    <dbReference type="NCBI Taxonomy" id="1836972"/>
    <lineage>
        <taxon>Bacteria</taxon>
        <taxon>Bacillati</taxon>
        <taxon>Actinomycetota</taxon>
        <taxon>Actinomycetes</taxon>
        <taxon>Frankiales</taxon>
        <taxon>Frankiaceae</taxon>
        <taxon>Frankia</taxon>
    </lineage>
</organism>
<dbReference type="Pfam" id="PF06722">
    <property type="entry name" value="EryCIII-like_C"/>
    <property type="match status" value="1"/>
</dbReference>
<name>A0A2I2L1J2_9ACTN</name>
<feature type="domain" description="Erythromycin biosynthesis protein CIII-like C-terminal" evidence="1">
    <location>
        <begin position="284"/>
        <end position="425"/>
    </location>
</feature>
<dbReference type="EC" id="4.3.3.5" evidence="2"/>